<reference evidence="2 3" key="1">
    <citation type="journal article" date="2017" name="Genome Biol.">
        <title>New reference genome sequences of hot pepper reveal the massive evolution of plant disease-resistance genes by retroduplication.</title>
        <authorList>
            <person name="Kim S."/>
            <person name="Park J."/>
            <person name="Yeom S.I."/>
            <person name="Kim Y.M."/>
            <person name="Seo E."/>
            <person name="Kim K.T."/>
            <person name="Kim M.S."/>
            <person name="Lee J.M."/>
            <person name="Cheong K."/>
            <person name="Shin H.S."/>
            <person name="Kim S.B."/>
            <person name="Han K."/>
            <person name="Lee J."/>
            <person name="Park M."/>
            <person name="Lee H.A."/>
            <person name="Lee H.Y."/>
            <person name="Lee Y."/>
            <person name="Oh S."/>
            <person name="Lee J.H."/>
            <person name="Choi E."/>
            <person name="Choi E."/>
            <person name="Lee S.E."/>
            <person name="Jeon J."/>
            <person name="Kim H."/>
            <person name="Choi G."/>
            <person name="Song H."/>
            <person name="Lee J."/>
            <person name="Lee S.C."/>
            <person name="Kwon J.K."/>
            <person name="Lee H.Y."/>
            <person name="Koo N."/>
            <person name="Hong Y."/>
            <person name="Kim R.W."/>
            <person name="Kang W.H."/>
            <person name="Huh J.H."/>
            <person name="Kang B.C."/>
            <person name="Yang T.J."/>
            <person name="Lee Y.H."/>
            <person name="Bennetzen J.L."/>
            <person name="Choi D."/>
        </authorList>
    </citation>
    <scope>NUCLEOTIDE SEQUENCE [LARGE SCALE GENOMIC DNA]</scope>
    <source>
        <strain evidence="3">cv. PBC81</strain>
    </source>
</reference>
<protein>
    <recommendedName>
        <fullName evidence="1">Putative plant transposon protein domain-containing protein</fullName>
    </recommendedName>
</protein>
<dbReference type="AlphaFoldDB" id="A0A2G2VCZ3"/>
<reference evidence="3" key="2">
    <citation type="journal article" date="2017" name="J. Anim. Genet.">
        <title>Multiple reference genome sequences of hot pepper reveal the massive evolution of plant disease resistance genes by retroduplication.</title>
        <authorList>
            <person name="Kim S."/>
            <person name="Park J."/>
            <person name="Yeom S.-I."/>
            <person name="Kim Y.-M."/>
            <person name="Seo E."/>
            <person name="Kim K.-T."/>
            <person name="Kim M.-S."/>
            <person name="Lee J.M."/>
            <person name="Cheong K."/>
            <person name="Shin H.-S."/>
            <person name="Kim S.-B."/>
            <person name="Han K."/>
            <person name="Lee J."/>
            <person name="Park M."/>
            <person name="Lee H.-A."/>
            <person name="Lee H.-Y."/>
            <person name="Lee Y."/>
            <person name="Oh S."/>
            <person name="Lee J.H."/>
            <person name="Choi E."/>
            <person name="Choi E."/>
            <person name="Lee S.E."/>
            <person name="Jeon J."/>
            <person name="Kim H."/>
            <person name="Choi G."/>
            <person name="Song H."/>
            <person name="Lee J."/>
            <person name="Lee S.-C."/>
            <person name="Kwon J.-K."/>
            <person name="Lee H.-Y."/>
            <person name="Koo N."/>
            <person name="Hong Y."/>
            <person name="Kim R.W."/>
            <person name="Kang W.-H."/>
            <person name="Huh J.H."/>
            <person name="Kang B.-C."/>
            <person name="Yang T.-J."/>
            <person name="Lee Y.-H."/>
            <person name="Bennetzen J.L."/>
            <person name="Choi D."/>
        </authorList>
    </citation>
    <scope>NUCLEOTIDE SEQUENCE [LARGE SCALE GENOMIC DNA]</scope>
    <source>
        <strain evidence="3">cv. PBC81</strain>
    </source>
</reference>
<sequence length="312" mass="35448">MYREGEKIAHQPLLDKVSATSTTFYARLKHRENQQNCLALLIADGEPKWLTNPSKRIFKASLTLELRVWWGILRTWLMPTDGDNILEDKRAILFASFVANLKLNFGEIITEEIKIWVSKSDTAYPFPCLITRLCSVANVPKIVGLEKELFSRKTHNLIQNEENQQRLMLDRDAEIPSDPAVTGTSSSPNVEVPNSEAIPPTSAIMIELSVPRTEIISPTVVPIIEFAFNPMNFRRLAKQSKWCEAQLKLFAKKFAAAVEKRFKAALDPYKALPGRIDELENHFNVQSRERSAPKMTLFRLDLAKVKSEVGKL</sequence>
<dbReference type="Proteomes" id="UP000224567">
    <property type="component" value="Unassembled WGS sequence"/>
</dbReference>
<feature type="domain" description="Putative plant transposon protein" evidence="1">
    <location>
        <begin position="24"/>
        <end position="140"/>
    </location>
</feature>
<dbReference type="OrthoDB" id="10610189at2759"/>
<comment type="caution">
    <text evidence="2">The sequence shown here is derived from an EMBL/GenBank/DDBJ whole genome shotgun (WGS) entry which is preliminary data.</text>
</comment>
<accession>A0A2G2VCZ3</accession>
<keyword evidence="3" id="KW-1185">Reference proteome</keyword>
<evidence type="ECO:0000313" key="3">
    <source>
        <dbReference type="Proteomes" id="UP000224567"/>
    </source>
</evidence>
<name>A0A2G2VCZ3_CAPBA</name>
<evidence type="ECO:0000313" key="2">
    <source>
        <dbReference type="EMBL" id="PHT30798.1"/>
    </source>
</evidence>
<proteinExistence type="predicted"/>
<gene>
    <name evidence="2" type="ORF">CQW23_29609</name>
</gene>
<evidence type="ECO:0000259" key="1">
    <source>
        <dbReference type="Pfam" id="PF20167"/>
    </source>
</evidence>
<dbReference type="EMBL" id="MLFT02000015">
    <property type="protein sequence ID" value="PHT30798.1"/>
    <property type="molecule type" value="Genomic_DNA"/>
</dbReference>
<organism evidence="2 3">
    <name type="scientific">Capsicum baccatum</name>
    <name type="common">Peruvian pepper</name>
    <dbReference type="NCBI Taxonomy" id="33114"/>
    <lineage>
        <taxon>Eukaryota</taxon>
        <taxon>Viridiplantae</taxon>
        <taxon>Streptophyta</taxon>
        <taxon>Embryophyta</taxon>
        <taxon>Tracheophyta</taxon>
        <taxon>Spermatophyta</taxon>
        <taxon>Magnoliopsida</taxon>
        <taxon>eudicotyledons</taxon>
        <taxon>Gunneridae</taxon>
        <taxon>Pentapetalae</taxon>
        <taxon>asterids</taxon>
        <taxon>lamiids</taxon>
        <taxon>Solanales</taxon>
        <taxon>Solanaceae</taxon>
        <taxon>Solanoideae</taxon>
        <taxon>Capsiceae</taxon>
        <taxon>Capsicum</taxon>
    </lineage>
</organism>
<dbReference type="Pfam" id="PF20167">
    <property type="entry name" value="Transposase_32"/>
    <property type="match status" value="1"/>
</dbReference>
<dbReference type="InterPro" id="IPR046796">
    <property type="entry name" value="Transposase_32_dom"/>
</dbReference>